<comment type="caution">
    <text evidence="1">The sequence shown here is derived from an EMBL/GenBank/DDBJ whole genome shotgun (WGS) entry which is preliminary data.</text>
</comment>
<reference evidence="1 2" key="1">
    <citation type="submission" date="2017-11" db="EMBL/GenBank/DDBJ databases">
        <title>The genome of Rhizophagus clarus HR1 reveals common genetic basis of auxotrophy among arbuscular mycorrhizal fungi.</title>
        <authorList>
            <person name="Kobayashi Y."/>
        </authorList>
    </citation>
    <scope>NUCLEOTIDE SEQUENCE [LARGE SCALE GENOMIC DNA]</scope>
    <source>
        <strain evidence="1 2">HR1</strain>
    </source>
</reference>
<keyword evidence="2" id="KW-1185">Reference proteome</keyword>
<sequence length="82" mass="9549">MLLFQISAFWIDGESMNFYKDLTSTNETSQKSRDSIYSKQRKIISSSYSNCRLFGIQHQFKDDDNKITKTENKRPIEGSDGK</sequence>
<organism evidence="1 2">
    <name type="scientific">Rhizophagus clarus</name>
    <dbReference type="NCBI Taxonomy" id="94130"/>
    <lineage>
        <taxon>Eukaryota</taxon>
        <taxon>Fungi</taxon>
        <taxon>Fungi incertae sedis</taxon>
        <taxon>Mucoromycota</taxon>
        <taxon>Glomeromycotina</taxon>
        <taxon>Glomeromycetes</taxon>
        <taxon>Glomerales</taxon>
        <taxon>Glomeraceae</taxon>
        <taxon>Rhizophagus</taxon>
    </lineage>
</organism>
<evidence type="ECO:0000313" key="1">
    <source>
        <dbReference type="EMBL" id="GBC00910.1"/>
    </source>
</evidence>
<gene>
    <name evidence="1" type="ORF">RclHR1_00400024</name>
</gene>
<evidence type="ECO:0000313" key="2">
    <source>
        <dbReference type="Proteomes" id="UP000247702"/>
    </source>
</evidence>
<dbReference type="AlphaFoldDB" id="A0A2Z6RV80"/>
<proteinExistence type="predicted"/>
<protein>
    <submittedName>
        <fullName evidence="1">Uncharacterized protein</fullName>
    </submittedName>
</protein>
<accession>A0A2Z6RV80</accession>
<dbReference type="EMBL" id="BEXD01003335">
    <property type="protein sequence ID" value="GBC00910.1"/>
    <property type="molecule type" value="Genomic_DNA"/>
</dbReference>
<dbReference type="Proteomes" id="UP000247702">
    <property type="component" value="Unassembled WGS sequence"/>
</dbReference>
<name>A0A2Z6RV80_9GLOM</name>